<dbReference type="Proteomes" id="UP000186736">
    <property type="component" value="Unassembled WGS sequence"/>
</dbReference>
<feature type="transmembrane region" description="Helical" evidence="1">
    <location>
        <begin position="96"/>
        <end position="115"/>
    </location>
</feature>
<feature type="transmembrane region" description="Helical" evidence="1">
    <location>
        <begin position="207"/>
        <end position="227"/>
    </location>
</feature>
<keyword evidence="1" id="KW-1133">Transmembrane helix</keyword>
<name>A0A1Q9RC53_PSEPU</name>
<evidence type="ECO:0000313" key="2">
    <source>
        <dbReference type="EMBL" id="OLS64980.1"/>
    </source>
</evidence>
<dbReference type="PANTHER" id="PTHR30199:SF0">
    <property type="entry name" value="INNER MEMBRANE PROTEIN YDCO"/>
    <property type="match status" value="1"/>
</dbReference>
<feature type="transmembrane region" description="Helical" evidence="1">
    <location>
        <begin position="47"/>
        <end position="65"/>
    </location>
</feature>
<sequence>MDTLRKDFSLSAVVAGLIAVIISYAGPLIIVFQAAREAQLSPAEVSSWIWAISIGSGVTGLLLSWRLRAPVITAWSTPGAALLVSMLPQVSLAEAVGAYIVAALVIAVVGLSGAFDRLMSRLPKAIAAAMLAGILFRFGAELFTSIKLQPALVLAMFASYLVFKRLSPRYAILSVLIVGCAVAGLLGELNASALTLALAEPHFTAPQWSWHAVINIGLPLALVSLTGQYVPGMAVMRSAGYDTPARPILAVTAIGSVLLAPFGSHGFNLAAITAAICTGREAHEQPNKRYMAGIACGLFYILMGTFGATLASVFAALPRELIAALAGLALFGAIMTGLAGAMAVEKQREPALITFLVTASGMSFLGLAAAFWGLIFGLVAHWALNYSRQRRAAAAPQVN</sequence>
<dbReference type="NCBIfam" id="TIGR00843">
    <property type="entry name" value="benE"/>
    <property type="match status" value="1"/>
</dbReference>
<feature type="transmembrane region" description="Helical" evidence="1">
    <location>
        <begin position="290"/>
        <end position="314"/>
    </location>
</feature>
<dbReference type="GO" id="GO:0005886">
    <property type="term" value="C:plasma membrane"/>
    <property type="evidence" value="ECO:0007669"/>
    <property type="project" value="TreeGrafter"/>
</dbReference>
<dbReference type="OrthoDB" id="9792424at2"/>
<dbReference type="EMBL" id="MKZO01000001">
    <property type="protein sequence ID" value="OLS64980.1"/>
    <property type="molecule type" value="Genomic_DNA"/>
</dbReference>
<reference evidence="2 3" key="1">
    <citation type="submission" date="2016-10" db="EMBL/GenBank/DDBJ databases">
        <title>Genome Sequence of Pseudomonas putida GM4FR.</title>
        <authorList>
            <person name="Poehlein A."/>
            <person name="Wemheuer F."/>
            <person name="Hollensteiner J."/>
            <person name="Wemheuer B."/>
        </authorList>
    </citation>
    <scope>NUCLEOTIDE SEQUENCE [LARGE SCALE GENOMIC DNA]</scope>
    <source>
        <strain evidence="2 3">GM4FR</strain>
    </source>
</reference>
<dbReference type="RefSeq" id="WP_075801232.1">
    <property type="nucleotide sequence ID" value="NZ_MKZO01000001.1"/>
</dbReference>
<feature type="transmembrane region" description="Helical" evidence="1">
    <location>
        <begin position="12"/>
        <end position="35"/>
    </location>
</feature>
<organism evidence="2 3">
    <name type="scientific">Pseudomonas putida</name>
    <name type="common">Arthrobacter siderocapsulatus</name>
    <dbReference type="NCBI Taxonomy" id="303"/>
    <lineage>
        <taxon>Bacteria</taxon>
        <taxon>Pseudomonadati</taxon>
        <taxon>Pseudomonadota</taxon>
        <taxon>Gammaproteobacteria</taxon>
        <taxon>Pseudomonadales</taxon>
        <taxon>Pseudomonadaceae</taxon>
        <taxon>Pseudomonas</taxon>
    </lineage>
</organism>
<accession>A0A1Q9RC53</accession>
<comment type="caution">
    <text evidence="2">The sequence shown here is derived from an EMBL/GenBank/DDBJ whole genome shotgun (WGS) entry which is preliminary data.</text>
</comment>
<keyword evidence="1" id="KW-0812">Transmembrane</keyword>
<evidence type="ECO:0000313" key="3">
    <source>
        <dbReference type="Proteomes" id="UP000186736"/>
    </source>
</evidence>
<protein>
    <submittedName>
        <fullName evidence="2">Inner membrane protein YdcO</fullName>
    </submittedName>
</protein>
<feature type="transmembrane region" description="Helical" evidence="1">
    <location>
        <begin position="170"/>
        <end position="187"/>
    </location>
</feature>
<dbReference type="Pfam" id="PF03594">
    <property type="entry name" value="BenE"/>
    <property type="match status" value="1"/>
</dbReference>
<dbReference type="InterPro" id="IPR004711">
    <property type="entry name" value="Benzoate_Transporter"/>
</dbReference>
<proteinExistence type="predicted"/>
<keyword evidence="1" id="KW-0472">Membrane</keyword>
<feature type="transmembrane region" description="Helical" evidence="1">
    <location>
        <begin position="321"/>
        <end position="344"/>
    </location>
</feature>
<dbReference type="GO" id="GO:0042925">
    <property type="term" value="F:benzoate transmembrane transporter activity"/>
    <property type="evidence" value="ECO:0007669"/>
    <property type="project" value="InterPro"/>
</dbReference>
<dbReference type="PANTHER" id="PTHR30199">
    <property type="entry name" value="MFS FAMILY TRANSPORTER, PREDICTED SUBSTRATE BENZOATE"/>
    <property type="match status" value="1"/>
</dbReference>
<dbReference type="AlphaFoldDB" id="A0A1Q9RC53"/>
<gene>
    <name evidence="2" type="primary">ydcO_1</name>
    <name evidence="2" type="ORF">PSEMO_00810</name>
</gene>
<evidence type="ECO:0000256" key="1">
    <source>
        <dbReference type="SAM" id="Phobius"/>
    </source>
</evidence>
<feature type="transmembrane region" description="Helical" evidence="1">
    <location>
        <begin position="248"/>
        <end position="270"/>
    </location>
</feature>